<dbReference type="InterPro" id="IPR001387">
    <property type="entry name" value="Cro/C1-type_HTH"/>
</dbReference>
<evidence type="ECO:0000313" key="3">
    <source>
        <dbReference type="Proteomes" id="UP000054709"/>
    </source>
</evidence>
<dbReference type="OrthoDB" id="1904300at2"/>
<dbReference type="AlphaFoldDB" id="A0A0W1AYN1"/>
<keyword evidence="3" id="KW-1185">Reference proteome</keyword>
<dbReference type="EMBL" id="LCZJ02000019">
    <property type="protein sequence ID" value="KTD86409.1"/>
    <property type="molecule type" value="Genomic_DNA"/>
</dbReference>
<dbReference type="PROSITE" id="PS50943">
    <property type="entry name" value="HTH_CROC1"/>
    <property type="match status" value="1"/>
</dbReference>
<gene>
    <name evidence="2" type="ORF">UQ64_13075</name>
</gene>
<dbReference type="InterPro" id="IPR010982">
    <property type="entry name" value="Lambda_DNA-bd_dom_sf"/>
</dbReference>
<dbReference type="GO" id="GO:0003677">
    <property type="term" value="F:DNA binding"/>
    <property type="evidence" value="ECO:0007669"/>
    <property type="project" value="InterPro"/>
</dbReference>
<dbReference type="Gene3D" id="1.10.260.40">
    <property type="entry name" value="lambda repressor-like DNA-binding domains"/>
    <property type="match status" value="1"/>
</dbReference>
<evidence type="ECO:0000259" key="1">
    <source>
        <dbReference type="PROSITE" id="PS50943"/>
    </source>
</evidence>
<sequence length="155" mass="18326">MESNTAVSALTILQYLALIHQVTYTNVCREVGLTPQQFSDWVKKRRPVPKERLQALAEFFKVEAELLIDENNYLLDLTPETKIEVQILFLTRMLMNEEENPEKEGYQQKLQQLQWEKRKQSLITRFSTLLDHKNKQIEELCLAFLHQMENESSEV</sequence>
<protein>
    <recommendedName>
        <fullName evidence="1">HTH cro/C1-type domain-containing protein</fullName>
    </recommendedName>
</protein>
<proteinExistence type="predicted"/>
<feature type="domain" description="HTH cro/C1-type" evidence="1">
    <location>
        <begin position="29"/>
        <end position="67"/>
    </location>
</feature>
<dbReference type="Proteomes" id="UP000054709">
    <property type="component" value="Unassembled WGS sequence"/>
</dbReference>
<name>A0A0W1AYN1_9BACL</name>
<organism evidence="2 3">
    <name type="scientific">Paenibacillus etheri</name>
    <dbReference type="NCBI Taxonomy" id="1306852"/>
    <lineage>
        <taxon>Bacteria</taxon>
        <taxon>Bacillati</taxon>
        <taxon>Bacillota</taxon>
        <taxon>Bacilli</taxon>
        <taxon>Bacillales</taxon>
        <taxon>Paenibacillaceae</taxon>
        <taxon>Paenibacillus</taxon>
    </lineage>
</organism>
<dbReference type="CDD" id="cd00093">
    <property type="entry name" value="HTH_XRE"/>
    <property type="match status" value="1"/>
</dbReference>
<reference evidence="2 3" key="1">
    <citation type="journal article" date="2015" name="Int. Biodeterior. Biodegradation">
        <title>Physiological and genetic screening methods for the isolation of methyl tert-butyl ether-degrading bacteria for bioremediation purposes.</title>
        <authorList>
            <person name="Guisado I.M."/>
            <person name="Purswani J."/>
            <person name="Gonzalez Lopez J."/>
            <person name="Pozo C."/>
        </authorList>
    </citation>
    <scope>NUCLEOTIDE SEQUENCE [LARGE SCALE GENOMIC DNA]</scope>
    <source>
        <strain evidence="2 3">SH7</strain>
    </source>
</reference>
<comment type="caution">
    <text evidence="2">The sequence shown here is derived from an EMBL/GenBank/DDBJ whole genome shotgun (WGS) entry which is preliminary data.</text>
</comment>
<evidence type="ECO:0000313" key="2">
    <source>
        <dbReference type="EMBL" id="KTD86409.1"/>
    </source>
</evidence>
<accession>A0A0W1AYN1</accession>
<dbReference type="SUPFAM" id="SSF47413">
    <property type="entry name" value="lambda repressor-like DNA-binding domains"/>
    <property type="match status" value="1"/>
</dbReference>